<protein>
    <submittedName>
        <fullName evidence="1">Uncharacterized protein</fullName>
    </submittedName>
</protein>
<dbReference type="AlphaFoldDB" id="A0A2A6CKU3"/>
<dbReference type="Proteomes" id="UP000005239">
    <property type="component" value="Unassembled WGS sequence"/>
</dbReference>
<gene>
    <name evidence="1" type="primary">WBGene00284157</name>
</gene>
<organism evidence="1 2">
    <name type="scientific">Pristionchus pacificus</name>
    <name type="common">Parasitic nematode worm</name>
    <dbReference type="NCBI Taxonomy" id="54126"/>
    <lineage>
        <taxon>Eukaryota</taxon>
        <taxon>Metazoa</taxon>
        <taxon>Ecdysozoa</taxon>
        <taxon>Nematoda</taxon>
        <taxon>Chromadorea</taxon>
        <taxon>Rhabditida</taxon>
        <taxon>Rhabditina</taxon>
        <taxon>Diplogasteromorpha</taxon>
        <taxon>Diplogasteroidea</taxon>
        <taxon>Neodiplogasteridae</taxon>
        <taxon>Pristionchus</taxon>
    </lineage>
</organism>
<dbReference type="EnsemblMetazoa" id="PPA45788.1">
    <property type="protein sequence ID" value="PPA45788.1"/>
    <property type="gene ID" value="WBGene00284157"/>
</dbReference>
<evidence type="ECO:0000313" key="2">
    <source>
        <dbReference type="Proteomes" id="UP000005239"/>
    </source>
</evidence>
<proteinExistence type="predicted"/>
<keyword evidence="2" id="KW-1185">Reference proteome</keyword>
<accession>A0A2A6CKU3</accession>
<evidence type="ECO:0000313" key="1">
    <source>
        <dbReference type="EnsemblMetazoa" id="PPA45788.1"/>
    </source>
</evidence>
<name>A0A2A6CKU3_PRIPA</name>
<reference evidence="2" key="1">
    <citation type="journal article" date="2008" name="Nat. Genet.">
        <title>The Pristionchus pacificus genome provides a unique perspective on nematode lifestyle and parasitism.</title>
        <authorList>
            <person name="Dieterich C."/>
            <person name="Clifton S.W."/>
            <person name="Schuster L.N."/>
            <person name="Chinwalla A."/>
            <person name="Delehaunty K."/>
            <person name="Dinkelacker I."/>
            <person name="Fulton L."/>
            <person name="Fulton R."/>
            <person name="Godfrey J."/>
            <person name="Minx P."/>
            <person name="Mitreva M."/>
            <person name="Roeseler W."/>
            <person name="Tian H."/>
            <person name="Witte H."/>
            <person name="Yang S.P."/>
            <person name="Wilson R.K."/>
            <person name="Sommer R.J."/>
        </authorList>
    </citation>
    <scope>NUCLEOTIDE SEQUENCE [LARGE SCALE GENOMIC DNA]</scope>
    <source>
        <strain evidence="2">PS312</strain>
    </source>
</reference>
<accession>A0A8R1V4I7</accession>
<reference evidence="1" key="2">
    <citation type="submission" date="2022-06" db="UniProtKB">
        <authorList>
            <consortium name="EnsemblMetazoa"/>
        </authorList>
    </citation>
    <scope>IDENTIFICATION</scope>
    <source>
        <strain evidence="1">PS312</strain>
    </source>
</reference>
<sequence length="68" mass="7477">MRRYLVDSCFGAKKGEILAEDSKELNGPLEIISFKGEKFTNSKEGTETERCTKCSTNASNIIGTTISK</sequence>